<protein>
    <submittedName>
        <fullName evidence="1">Uncharacterized protein</fullName>
    </submittedName>
</protein>
<keyword evidence="2" id="KW-1185">Reference proteome</keyword>
<organism evidence="1 2">
    <name type="scientific">Actinoallomurus spadix</name>
    <dbReference type="NCBI Taxonomy" id="79912"/>
    <lineage>
        <taxon>Bacteria</taxon>
        <taxon>Bacillati</taxon>
        <taxon>Actinomycetota</taxon>
        <taxon>Actinomycetes</taxon>
        <taxon>Streptosporangiales</taxon>
        <taxon>Thermomonosporaceae</taxon>
        <taxon>Actinoallomurus</taxon>
    </lineage>
</organism>
<name>A0ABN0WGF2_9ACTN</name>
<dbReference type="EMBL" id="BAAABM010000017">
    <property type="protein sequence ID" value="GAA0336895.1"/>
    <property type="molecule type" value="Genomic_DNA"/>
</dbReference>
<reference evidence="1 2" key="1">
    <citation type="journal article" date="2019" name="Int. J. Syst. Evol. Microbiol.">
        <title>The Global Catalogue of Microorganisms (GCM) 10K type strain sequencing project: providing services to taxonomists for standard genome sequencing and annotation.</title>
        <authorList>
            <consortium name="The Broad Institute Genomics Platform"/>
            <consortium name="The Broad Institute Genome Sequencing Center for Infectious Disease"/>
            <person name="Wu L."/>
            <person name="Ma J."/>
        </authorList>
    </citation>
    <scope>NUCLEOTIDE SEQUENCE [LARGE SCALE GENOMIC DNA]</scope>
    <source>
        <strain evidence="1 2">JCM 3146</strain>
    </source>
</reference>
<evidence type="ECO:0000313" key="2">
    <source>
        <dbReference type="Proteomes" id="UP001501822"/>
    </source>
</evidence>
<sequence>MTAHGGDGTPSGDVRLRELYDSLVPGLGRWRAEIIDRRLIIGPRGTPGERWMTAVLSEALAPLARERGWRVHPGLDVCLPGAREPFEPDFAMASKDAPRWGEREVFTDGLVMVGEIVSPASVAPAPARWCAFRFPRNRPCCESDPRRPRID</sequence>
<dbReference type="Proteomes" id="UP001501822">
    <property type="component" value="Unassembled WGS sequence"/>
</dbReference>
<comment type="caution">
    <text evidence="1">The sequence shown here is derived from an EMBL/GenBank/DDBJ whole genome shotgun (WGS) entry which is preliminary data.</text>
</comment>
<proteinExistence type="predicted"/>
<dbReference type="Gene3D" id="3.90.1570.10">
    <property type="entry name" value="tt1808, chain A"/>
    <property type="match status" value="1"/>
</dbReference>
<evidence type="ECO:0000313" key="1">
    <source>
        <dbReference type="EMBL" id="GAA0336895.1"/>
    </source>
</evidence>
<gene>
    <name evidence="1" type="ORF">GCM10010151_28210</name>
</gene>
<accession>A0ABN0WGF2</accession>
<dbReference type="InterPro" id="IPR012296">
    <property type="entry name" value="Nuclease_put_TT1808"/>
</dbReference>